<evidence type="ECO:0000259" key="4">
    <source>
        <dbReference type="PROSITE" id="PS50835"/>
    </source>
</evidence>
<dbReference type="RefSeq" id="XP_028259238.1">
    <property type="nucleotide sequence ID" value="XM_028403437.1"/>
</dbReference>
<feature type="chain" id="PRO_5028415130" evidence="3">
    <location>
        <begin position="24"/>
        <end position="246"/>
    </location>
</feature>
<feature type="compositionally biased region" description="Polar residues" evidence="1">
    <location>
        <begin position="218"/>
        <end position="233"/>
    </location>
</feature>
<dbReference type="InParanoid" id="A0A6P7I029"/>
<feature type="compositionally biased region" description="Basic and acidic residues" evidence="1">
    <location>
        <begin position="235"/>
        <end position="246"/>
    </location>
</feature>
<dbReference type="PROSITE" id="PS50835">
    <property type="entry name" value="IG_LIKE"/>
    <property type="match status" value="1"/>
</dbReference>
<feature type="region of interest" description="Disordered" evidence="1">
    <location>
        <begin position="198"/>
        <end position="246"/>
    </location>
</feature>
<protein>
    <submittedName>
        <fullName evidence="6">Uncharacterized protein LOC114434317</fullName>
    </submittedName>
</protein>
<dbReference type="AlphaFoldDB" id="A0A6P7I029"/>
<dbReference type="OrthoDB" id="8958081at2759"/>
<dbReference type="InterPro" id="IPR013783">
    <property type="entry name" value="Ig-like_fold"/>
</dbReference>
<sequence>MMNMWLNPFTLLLTVAAVLVVMSSEHVFLNMTEVEVPYGSPLDLHCSLNTEKQERYKIAWYFSDSPKLIIHDSHLLCDRTIDKTAWNNTEKQEQDLKTCNLRVNQTKKGWYFCSIDGDIPVLVTNHTNGTEVVISKSLVESTTYLSLVTSKQVPPTDALPWMWIAVAGSSFIMIVLLVVCIVQRRRCHRSREEEPVYVNAHPPASKQPSPRLPLPVNNLKTASSTQNLRTPSSARRYEESQRRPRH</sequence>
<keyword evidence="3" id="KW-0732">Signal</keyword>
<dbReference type="GeneID" id="114434317"/>
<evidence type="ECO:0000256" key="3">
    <source>
        <dbReference type="SAM" id="SignalP"/>
    </source>
</evidence>
<dbReference type="Proteomes" id="UP000515145">
    <property type="component" value="Chromosome 4"/>
</dbReference>
<keyword evidence="2" id="KW-0812">Transmembrane</keyword>
<organism evidence="5 6">
    <name type="scientific">Parambassis ranga</name>
    <name type="common">Indian glassy fish</name>
    <dbReference type="NCBI Taxonomy" id="210632"/>
    <lineage>
        <taxon>Eukaryota</taxon>
        <taxon>Metazoa</taxon>
        <taxon>Chordata</taxon>
        <taxon>Craniata</taxon>
        <taxon>Vertebrata</taxon>
        <taxon>Euteleostomi</taxon>
        <taxon>Actinopterygii</taxon>
        <taxon>Neopterygii</taxon>
        <taxon>Teleostei</taxon>
        <taxon>Neoteleostei</taxon>
        <taxon>Acanthomorphata</taxon>
        <taxon>Ovalentaria</taxon>
        <taxon>Ambassidae</taxon>
        <taxon>Parambassis</taxon>
    </lineage>
</organism>
<evidence type="ECO:0000313" key="5">
    <source>
        <dbReference type="Proteomes" id="UP000515145"/>
    </source>
</evidence>
<keyword evidence="5" id="KW-1185">Reference proteome</keyword>
<accession>A0A6P7I029</accession>
<dbReference type="InterPro" id="IPR007110">
    <property type="entry name" value="Ig-like_dom"/>
</dbReference>
<evidence type="ECO:0000256" key="1">
    <source>
        <dbReference type="SAM" id="MobiDB-lite"/>
    </source>
</evidence>
<dbReference type="Gene3D" id="2.60.40.10">
    <property type="entry name" value="Immunoglobulins"/>
    <property type="match status" value="1"/>
</dbReference>
<feature type="signal peptide" evidence="3">
    <location>
        <begin position="1"/>
        <end position="23"/>
    </location>
</feature>
<proteinExistence type="predicted"/>
<name>A0A6P7I029_9TELE</name>
<feature type="domain" description="Ig-like" evidence="4">
    <location>
        <begin position="8"/>
        <end position="135"/>
    </location>
</feature>
<keyword evidence="2" id="KW-1133">Transmembrane helix</keyword>
<feature type="transmembrane region" description="Helical" evidence="2">
    <location>
        <begin position="161"/>
        <end position="182"/>
    </location>
</feature>
<reference evidence="6" key="1">
    <citation type="submission" date="2025-08" db="UniProtKB">
        <authorList>
            <consortium name="RefSeq"/>
        </authorList>
    </citation>
    <scope>IDENTIFICATION</scope>
</reference>
<keyword evidence="2" id="KW-0472">Membrane</keyword>
<evidence type="ECO:0000313" key="6">
    <source>
        <dbReference type="RefSeq" id="XP_028259238.1"/>
    </source>
</evidence>
<gene>
    <name evidence="6" type="primary">LOC114434317</name>
</gene>
<evidence type="ECO:0000256" key="2">
    <source>
        <dbReference type="SAM" id="Phobius"/>
    </source>
</evidence>